<keyword evidence="2" id="KW-0479">Metal-binding</keyword>
<feature type="domain" description="DNA-directed RNA polymerase II subunit RPB9-like zinc ribbon" evidence="5">
    <location>
        <begin position="2"/>
        <end position="51"/>
    </location>
</feature>
<evidence type="ECO:0000256" key="1">
    <source>
        <dbReference type="ARBA" id="ARBA00008925"/>
    </source>
</evidence>
<keyword evidence="3" id="KW-0862">Zinc</keyword>
<dbReference type="AlphaFoldDB" id="X1AGC8"/>
<reference evidence="6" key="1">
    <citation type="journal article" date="2014" name="Front. Microbiol.">
        <title>High frequency of phylogenetically diverse reductive dehalogenase-homologous genes in deep subseafloor sedimentary metagenomes.</title>
        <authorList>
            <person name="Kawai M."/>
            <person name="Futagami T."/>
            <person name="Toyoda A."/>
            <person name="Takaki Y."/>
            <person name="Nishi S."/>
            <person name="Hori S."/>
            <person name="Arai W."/>
            <person name="Tsubouchi T."/>
            <person name="Morono Y."/>
            <person name="Uchiyama I."/>
            <person name="Ito T."/>
            <person name="Fujiyama A."/>
            <person name="Inagaki F."/>
            <person name="Takami H."/>
        </authorList>
    </citation>
    <scope>NUCLEOTIDE SEQUENCE</scope>
    <source>
        <strain evidence="6">Expedition CK06-06</strain>
    </source>
</reference>
<evidence type="ECO:0000259" key="5">
    <source>
        <dbReference type="SMART" id="SM00661"/>
    </source>
</evidence>
<dbReference type="EMBL" id="BART01016431">
    <property type="protein sequence ID" value="GAG81630.1"/>
    <property type="molecule type" value="Genomic_DNA"/>
</dbReference>
<dbReference type="GO" id="GO:0006351">
    <property type="term" value="P:DNA-templated transcription"/>
    <property type="evidence" value="ECO:0007669"/>
    <property type="project" value="InterPro"/>
</dbReference>
<protein>
    <recommendedName>
        <fullName evidence="5">DNA-directed RNA polymerase II subunit RPB9-like zinc ribbon domain-containing protein</fullName>
    </recommendedName>
</protein>
<gene>
    <name evidence="6" type="ORF">S01H4_31602</name>
</gene>
<proteinExistence type="inferred from homology"/>
<keyword evidence="4" id="KW-0804">Transcription</keyword>
<evidence type="ECO:0000256" key="3">
    <source>
        <dbReference type="ARBA" id="ARBA00022833"/>
    </source>
</evidence>
<dbReference type="GO" id="GO:0046872">
    <property type="term" value="F:metal ion binding"/>
    <property type="evidence" value="ECO:0007669"/>
    <property type="project" value="UniProtKB-KW"/>
</dbReference>
<accession>X1AGC8</accession>
<evidence type="ECO:0000256" key="2">
    <source>
        <dbReference type="ARBA" id="ARBA00022723"/>
    </source>
</evidence>
<comment type="similarity">
    <text evidence="1">Belongs to the archaeal RpoM/eukaryotic RPA12/RPB9/RPC11 RNA polymerase family.</text>
</comment>
<name>X1AGC8_9ZZZZ</name>
<evidence type="ECO:0000313" key="6">
    <source>
        <dbReference type="EMBL" id="GAG81630.1"/>
    </source>
</evidence>
<sequence>MQFCPKCNNILIPIKGKKILYCRACDYEYKFKSKEEYKIIKKIHHSESEMAPIVVEKSEMHKKISEDDRKAFEEFFGKTENPSY</sequence>
<evidence type="ECO:0000256" key="4">
    <source>
        <dbReference type="ARBA" id="ARBA00023163"/>
    </source>
</evidence>
<dbReference type="PROSITE" id="PS01030">
    <property type="entry name" value="RNA_POL_M_15KD"/>
    <property type="match status" value="1"/>
</dbReference>
<comment type="caution">
    <text evidence="6">The sequence shown here is derived from an EMBL/GenBank/DDBJ whole genome shotgun (WGS) entry which is preliminary data.</text>
</comment>
<dbReference type="InterPro" id="IPR019761">
    <property type="entry name" value="DNA-dir_RNA_pol-M_15_CS"/>
</dbReference>
<dbReference type="SMART" id="SM00661">
    <property type="entry name" value="RPOL9"/>
    <property type="match status" value="1"/>
</dbReference>
<dbReference type="InterPro" id="IPR001529">
    <property type="entry name" value="Zn_ribbon_RPB9"/>
</dbReference>
<dbReference type="Pfam" id="PF02150">
    <property type="entry name" value="Zn_ribbon_RPB9"/>
    <property type="match status" value="1"/>
</dbReference>
<organism evidence="6">
    <name type="scientific">marine sediment metagenome</name>
    <dbReference type="NCBI Taxonomy" id="412755"/>
    <lineage>
        <taxon>unclassified sequences</taxon>
        <taxon>metagenomes</taxon>
        <taxon>ecological metagenomes</taxon>
    </lineage>
</organism>
<dbReference type="SUPFAM" id="SSF57783">
    <property type="entry name" value="Zinc beta-ribbon"/>
    <property type="match status" value="1"/>
</dbReference>